<organism evidence="1 2">
    <name type="scientific">Aplysia californica</name>
    <name type="common">California sea hare</name>
    <dbReference type="NCBI Taxonomy" id="6500"/>
    <lineage>
        <taxon>Eukaryota</taxon>
        <taxon>Metazoa</taxon>
        <taxon>Spiralia</taxon>
        <taxon>Lophotrochozoa</taxon>
        <taxon>Mollusca</taxon>
        <taxon>Gastropoda</taxon>
        <taxon>Heterobranchia</taxon>
        <taxon>Euthyneura</taxon>
        <taxon>Tectipleura</taxon>
        <taxon>Aplysiida</taxon>
        <taxon>Aplysioidea</taxon>
        <taxon>Aplysiidae</taxon>
        <taxon>Aplysia</taxon>
    </lineage>
</organism>
<evidence type="ECO:0000313" key="2">
    <source>
        <dbReference type="RefSeq" id="XP_005111354.1"/>
    </source>
</evidence>
<dbReference type="GeneID" id="101845051"/>
<dbReference type="Pfam" id="PF10245">
    <property type="entry name" value="MRP-S22"/>
    <property type="match status" value="1"/>
</dbReference>
<name>A0ABM0K8J1_APLCA</name>
<accession>A0ABM0K8J1</accession>
<keyword evidence="1" id="KW-1185">Reference proteome</keyword>
<reference evidence="2 3" key="1">
    <citation type="submission" date="2025-05" db="UniProtKB">
        <authorList>
            <consortium name="RefSeq"/>
        </authorList>
    </citation>
    <scope>IDENTIFICATION</scope>
</reference>
<dbReference type="Proteomes" id="UP000694888">
    <property type="component" value="Unplaced"/>
</dbReference>
<sequence>MAASTTFRCSSLSSACRLLFQKQTAGYRQLRFLSSSSQDNSASDAVSAAPENEERDPFPVFVQPRVQELLTRITGFDLMKVAGPQKKPLQRPIYKLMTDEQLNAELSSAKERLQHRLQMPPYMKPRRPHLTPLSVDPELAGFDKSNYVFVDISFGVKDRKRSVVIREVDGTLRVAPWDVKERMNQIYNPREGRHVVKPSMFEEANLERMISEKRYQYVLDRACCQFEPDDPDFIRTTHRVYNAVDQCGDYEHLRSTRHFGPLAFYLAWHSSIDGLLVDMLDRDKAQDARDLVVLFADVHPDSSCAAAISELPQQDDDVAVIKTYLATDCKNKDKVELSLRAMVDSQRSKGKTQNSSL</sequence>
<gene>
    <name evidence="2 3" type="primary">LOC101845051</name>
</gene>
<keyword evidence="2 3" id="KW-0689">Ribosomal protein</keyword>
<protein>
    <submittedName>
        <fullName evidence="2 3">28S ribosomal protein S22, mitochondrial</fullName>
    </submittedName>
</protein>
<dbReference type="PANTHER" id="PTHR13071">
    <property type="entry name" value="MITOCHONDRIAL 28S RIBOSOMAL PROTEIN S22"/>
    <property type="match status" value="1"/>
</dbReference>
<dbReference type="RefSeq" id="XP_005111354.1">
    <property type="nucleotide sequence ID" value="XM_005111297.2"/>
</dbReference>
<dbReference type="PANTHER" id="PTHR13071:SF4">
    <property type="entry name" value="SMALL RIBOSOMAL SUBUNIT PROTEIN MS22"/>
    <property type="match status" value="1"/>
</dbReference>
<evidence type="ECO:0000313" key="1">
    <source>
        <dbReference type="Proteomes" id="UP000694888"/>
    </source>
</evidence>
<dbReference type="InterPro" id="IPR019374">
    <property type="entry name" value="Ribosomal_mS22"/>
</dbReference>
<keyword evidence="2 3" id="KW-0687">Ribonucleoprotein</keyword>
<evidence type="ECO:0000313" key="3">
    <source>
        <dbReference type="RefSeq" id="XP_035829054.1"/>
    </source>
</evidence>
<proteinExistence type="predicted"/>
<dbReference type="RefSeq" id="XP_035829054.1">
    <property type="nucleotide sequence ID" value="XM_035973161.1"/>
</dbReference>
<dbReference type="GO" id="GO:0005840">
    <property type="term" value="C:ribosome"/>
    <property type="evidence" value="ECO:0007669"/>
    <property type="project" value="UniProtKB-KW"/>
</dbReference>